<keyword evidence="2" id="KW-1185">Reference proteome</keyword>
<proteinExistence type="predicted"/>
<comment type="caution">
    <text evidence="1">The sequence shown here is derived from an EMBL/GenBank/DDBJ whole genome shotgun (WGS) entry which is preliminary data.</text>
</comment>
<reference evidence="1" key="2">
    <citation type="submission" date="2020-09" db="EMBL/GenBank/DDBJ databases">
        <authorList>
            <person name="Sun Q."/>
            <person name="Zhou Y."/>
        </authorList>
    </citation>
    <scope>NUCLEOTIDE SEQUENCE</scope>
    <source>
        <strain evidence="1">CGMCC 4.7299</strain>
    </source>
</reference>
<evidence type="ECO:0000313" key="1">
    <source>
        <dbReference type="EMBL" id="GGL21390.1"/>
    </source>
</evidence>
<dbReference type="AlphaFoldDB" id="A0A8J3CAG3"/>
<dbReference type="EMBL" id="BMMX01000108">
    <property type="protein sequence ID" value="GGL21390.1"/>
    <property type="molecule type" value="Genomic_DNA"/>
</dbReference>
<sequence length="78" mass="8451">MRFVCVILSCRLSGSQEMQAAEDCEAGLGGVACTRPQLIYCVTDHLARLSGLTLRREDHGKVPGCSTSELRVVSIKRA</sequence>
<evidence type="ECO:0000313" key="2">
    <source>
        <dbReference type="Proteomes" id="UP000656042"/>
    </source>
</evidence>
<reference evidence="1" key="1">
    <citation type="journal article" date="2014" name="Int. J. Syst. Evol. Microbiol.">
        <title>Complete genome sequence of Corynebacterium casei LMG S-19264T (=DSM 44701T), isolated from a smear-ripened cheese.</title>
        <authorList>
            <consortium name="US DOE Joint Genome Institute (JGI-PGF)"/>
            <person name="Walter F."/>
            <person name="Albersmeier A."/>
            <person name="Kalinowski J."/>
            <person name="Ruckert C."/>
        </authorList>
    </citation>
    <scope>NUCLEOTIDE SEQUENCE</scope>
    <source>
        <strain evidence="1">CGMCC 4.7299</strain>
    </source>
</reference>
<gene>
    <name evidence="1" type="ORF">GCM10012284_65010</name>
</gene>
<organism evidence="1 2">
    <name type="scientific">Mangrovihabitans endophyticus</name>
    <dbReference type="NCBI Taxonomy" id="1751298"/>
    <lineage>
        <taxon>Bacteria</taxon>
        <taxon>Bacillati</taxon>
        <taxon>Actinomycetota</taxon>
        <taxon>Actinomycetes</taxon>
        <taxon>Micromonosporales</taxon>
        <taxon>Micromonosporaceae</taxon>
        <taxon>Mangrovihabitans</taxon>
    </lineage>
</organism>
<accession>A0A8J3CAG3</accession>
<dbReference type="Proteomes" id="UP000656042">
    <property type="component" value="Unassembled WGS sequence"/>
</dbReference>
<protein>
    <submittedName>
        <fullName evidence="1">Uncharacterized protein</fullName>
    </submittedName>
</protein>
<name>A0A8J3CAG3_9ACTN</name>